<sequence>MGRRRPVRGFVVNTVTLPLGFDVPEGWTPVEPEEPGPVFVAVRPEPGAEFTANLTLGVRQRPDPASLEDIADEAVKRLASATAAVDVLDRRAVGAPPAPGLTQTLRLRTGEGLELRQVQVHLTVPGPDGGVVLELVLTASAEAAARLVPDFRRFVASVHLRRKTLAGEGEQP</sequence>
<evidence type="ECO:0000313" key="1">
    <source>
        <dbReference type="EMBL" id="RJQ88132.1"/>
    </source>
</evidence>
<dbReference type="EMBL" id="QZFV01000065">
    <property type="protein sequence ID" value="RJQ88132.1"/>
    <property type="molecule type" value="Genomic_DNA"/>
</dbReference>
<dbReference type="Proteomes" id="UP000285112">
    <property type="component" value="Unassembled WGS sequence"/>
</dbReference>
<reference evidence="1 2" key="1">
    <citation type="submission" date="2018-09" db="EMBL/GenBank/DDBJ databases">
        <title>YIM PH 21725 draft genome.</title>
        <authorList>
            <person name="Miao C."/>
        </authorList>
    </citation>
    <scope>NUCLEOTIDE SEQUENCE [LARGE SCALE GENOMIC DNA]</scope>
    <source>
        <strain evidence="2">YIM PH21725</strain>
    </source>
</reference>
<proteinExistence type="predicted"/>
<comment type="caution">
    <text evidence="1">The sequence shown here is derived from an EMBL/GenBank/DDBJ whole genome shotgun (WGS) entry which is preliminary data.</text>
</comment>
<gene>
    <name evidence="1" type="ORF">D5S19_07350</name>
</gene>
<dbReference type="AlphaFoldDB" id="A0A419I7U0"/>
<name>A0A419I7U0_9PSEU</name>
<dbReference type="OrthoDB" id="3686643at2"/>
<accession>A0A419I7U0</accession>
<keyword evidence="2" id="KW-1185">Reference proteome</keyword>
<evidence type="ECO:0008006" key="3">
    <source>
        <dbReference type="Google" id="ProtNLM"/>
    </source>
</evidence>
<evidence type="ECO:0000313" key="2">
    <source>
        <dbReference type="Proteomes" id="UP000285112"/>
    </source>
</evidence>
<organism evidence="1 2">
    <name type="scientific">Amycolatopsis panacis</name>
    <dbReference type="NCBI Taxonomy" id="2340917"/>
    <lineage>
        <taxon>Bacteria</taxon>
        <taxon>Bacillati</taxon>
        <taxon>Actinomycetota</taxon>
        <taxon>Actinomycetes</taxon>
        <taxon>Pseudonocardiales</taxon>
        <taxon>Pseudonocardiaceae</taxon>
        <taxon>Amycolatopsis</taxon>
    </lineage>
</organism>
<protein>
    <recommendedName>
        <fullName evidence="3">DUF1795 domain-containing protein</fullName>
    </recommendedName>
</protein>
<dbReference type="Gene3D" id="3.40.1000.10">
    <property type="entry name" value="Mog1/PsbP, alpha/beta/alpha sandwich"/>
    <property type="match status" value="1"/>
</dbReference>